<evidence type="ECO:0000259" key="2">
    <source>
        <dbReference type="Pfam" id="PF13460"/>
    </source>
</evidence>
<protein>
    <submittedName>
        <fullName evidence="3">SDR family oxidoreductase</fullName>
    </submittedName>
</protein>
<dbReference type="Gene3D" id="3.40.50.720">
    <property type="entry name" value="NAD(P)-binding Rossmann-like Domain"/>
    <property type="match status" value="1"/>
</dbReference>
<accession>A0ABP6WKN9</accession>
<dbReference type="RefSeq" id="WP_204912543.1">
    <property type="nucleotide sequence ID" value="NZ_BAAAYR010000001.1"/>
</dbReference>
<gene>
    <name evidence="3" type="ORF">GCM10022197_03200</name>
</gene>
<evidence type="ECO:0000256" key="1">
    <source>
        <dbReference type="ARBA" id="ARBA00022857"/>
    </source>
</evidence>
<dbReference type="InterPro" id="IPR036291">
    <property type="entry name" value="NAD(P)-bd_dom_sf"/>
</dbReference>
<dbReference type="InterPro" id="IPR016040">
    <property type="entry name" value="NAD(P)-bd_dom"/>
</dbReference>
<organism evidence="3 4">
    <name type="scientific">Microlunatus spumicola</name>
    <dbReference type="NCBI Taxonomy" id="81499"/>
    <lineage>
        <taxon>Bacteria</taxon>
        <taxon>Bacillati</taxon>
        <taxon>Actinomycetota</taxon>
        <taxon>Actinomycetes</taxon>
        <taxon>Propionibacteriales</taxon>
        <taxon>Propionibacteriaceae</taxon>
        <taxon>Microlunatus</taxon>
    </lineage>
</organism>
<reference evidence="4" key="1">
    <citation type="journal article" date="2019" name="Int. J. Syst. Evol. Microbiol.">
        <title>The Global Catalogue of Microorganisms (GCM) 10K type strain sequencing project: providing services to taxonomists for standard genome sequencing and annotation.</title>
        <authorList>
            <consortium name="The Broad Institute Genomics Platform"/>
            <consortium name="The Broad Institute Genome Sequencing Center for Infectious Disease"/>
            <person name="Wu L."/>
            <person name="Ma J."/>
        </authorList>
    </citation>
    <scope>NUCLEOTIDE SEQUENCE [LARGE SCALE GENOMIC DNA]</scope>
    <source>
        <strain evidence="4">JCM 16540</strain>
    </source>
</reference>
<dbReference type="Pfam" id="PF13460">
    <property type="entry name" value="NAD_binding_10"/>
    <property type="match status" value="1"/>
</dbReference>
<dbReference type="EMBL" id="BAAAYR010000001">
    <property type="protein sequence ID" value="GAA3551619.1"/>
    <property type="molecule type" value="Genomic_DNA"/>
</dbReference>
<keyword evidence="4" id="KW-1185">Reference proteome</keyword>
<dbReference type="PANTHER" id="PTHR42748:SF3">
    <property type="entry name" value="BLL4366 PROTEIN"/>
    <property type="match status" value="1"/>
</dbReference>
<dbReference type="InterPro" id="IPR051164">
    <property type="entry name" value="NmrA-like_oxidored"/>
</dbReference>
<dbReference type="SUPFAM" id="SSF51735">
    <property type="entry name" value="NAD(P)-binding Rossmann-fold domains"/>
    <property type="match status" value="1"/>
</dbReference>
<proteinExistence type="predicted"/>
<evidence type="ECO:0000313" key="4">
    <source>
        <dbReference type="Proteomes" id="UP001500767"/>
    </source>
</evidence>
<evidence type="ECO:0000313" key="3">
    <source>
        <dbReference type="EMBL" id="GAA3551619.1"/>
    </source>
</evidence>
<sequence length="251" mass="26561">MKIIVFGNGLVGSQLAAHLVASGHDARALGRDDGIDTTTGRGLREVLEGADVAVDLTNAPSWADDDVLAFFTGSTRHLLEAEREAGVRHHVILSIVGADRLPGSGYLRAKVAQERTVEAGPVPYSIVRSTQFFEFVGGIADAGTVDGVVHATSAHLQPIASRDVVTHLAEVVTGPPLNGVVQVAGPEPLGIDALVRRLFATTGDPREVRTDRHAGYFGAELDDTSLTPAAGSDVWTAPTTYDRWLREGRQA</sequence>
<keyword evidence="1" id="KW-0521">NADP</keyword>
<feature type="domain" description="NAD(P)-binding" evidence="2">
    <location>
        <begin position="8"/>
        <end position="133"/>
    </location>
</feature>
<comment type="caution">
    <text evidence="3">The sequence shown here is derived from an EMBL/GenBank/DDBJ whole genome shotgun (WGS) entry which is preliminary data.</text>
</comment>
<name>A0ABP6WKN9_9ACTN</name>
<dbReference type="Proteomes" id="UP001500767">
    <property type="component" value="Unassembled WGS sequence"/>
</dbReference>
<dbReference type="PANTHER" id="PTHR42748">
    <property type="entry name" value="NITROGEN METABOLITE REPRESSION PROTEIN NMRA FAMILY MEMBER"/>
    <property type="match status" value="1"/>
</dbReference>